<keyword evidence="1" id="KW-0472">Membrane</keyword>
<keyword evidence="4" id="KW-1185">Reference proteome</keyword>
<gene>
    <name evidence="3" type="ORF">NSPWAT_2391</name>
</gene>
<reference evidence="3 4" key="1">
    <citation type="submission" date="2022-09" db="EMBL/GenBank/DDBJ databases">
        <authorList>
            <person name="Kop L."/>
        </authorList>
    </citation>
    <scope>NUCLEOTIDE SEQUENCE [LARGE SCALE GENOMIC DNA]</scope>
    <source>
        <strain evidence="3 4">347</strain>
    </source>
</reference>
<dbReference type="Pfam" id="PF23981">
    <property type="entry name" value="DUF7305"/>
    <property type="match status" value="1"/>
</dbReference>
<evidence type="ECO:0000313" key="4">
    <source>
        <dbReference type="Proteomes" id="UP001157733"/>
    </source>
</evidence>
<evidence type="ECO:0000259" key="2">
    <source>
        <dbReference type="Pfam" id="PF23981"/>
    </source>
</evidence>
<keyword evidence="1" id="KW-0812">Transmembrane</keyword>
<feature type="transmembrane region" description="Helical" evidence="1">
    <location>
        <begin position="16"/>
        <end position="39"/>
    </location>
</feature>
<name>A0ABM9HGU4_9BACT</name>
<protein>
    <recommendedName>
        <fullName evidence="2">DUF7305 domain-containing protein</fullName>
    </recommendedName>
</protein>
<feature type="domain" description="DUF7305" evidence="2">
    <location>
        <begin position="231"/>
        <end position="348"/>
    </location>
</feature>
<dbReference type="InterPro" id="IPR055729">
    <property type="entry name" value="DUF7305"/>
</dbReference>
<sequence>MRNLFLKTGTLHNERGIAALVLVLLGTALVAVIALSFLIQTQTKQYGSALASTGSNAFMAAEAGLRYTETCLLLNDVNCPAVTANTDWTLLVTGFTKTFGSGNGDFTTSFAPVDASTVVVTSVGTYRGAQREVSKTIVQANSCKLAENVVTSCQAPSVHPQASVTGTVETGYCPNPQLVDPIAFPGTPGGCPNLDYIPMVNAPVLLAPYHYCNYSHLISYDITINSDITIYVAQKLTMENASRLIINGNVTIYVGDEILMKDNAEIQVNGTLTIHTEKTLTMENSTIINAVGGNAANVLLLAEEDVTLKDNSVFVGGIISDKKVTFEQNSVLTGAILADAVDLKKDTTATWAATAATNSPQYNQCLP</sequence>
<accession>A0ABM9HGU4</accession>
<proteinExistence type="predicted"/>
<dbReference type="EMBL" id="OX336137">
    <property type="protein sequence ID" value="CAI2719247.1"/>
    <property type="molecule type" value="Genomic_DNA"/>
</dbReference>
<evidence type="ECO:0000313" key="3">
    <source>
        <dbReference type="EMBL" id="CAI2719247.1"/>
    </source>
</evidence>
<organism evidence="3 4">
    <name type="scientific">Nitrospina watsonii</name>
    <dbReference type="NCBI Taxonomy" id="1323948"/>
    <lineage>
        <taxon>Bacteria</taxon>
        <taxon>Pseudomonadati</taxon>
        <taxon>Nitrospinota/Tectimicrobiota group</taxon>
        <taxon>Nitrospinota</taxon>
        <taxon>Nitrospinia</taxon>
        <taxon>Nitrospinales</taxon>
        <taxon>Nitrospinaceae</taxon>
        <taxon>Nitrospina</taxon>
    </lineage>
</organism>
<keyword evidence="1" id="KW-1133">Transmembrane helix</keyword>
<evidence type="ECO:0000256" key="1">
    <source>
        <dbReference type="SAM" id="Phobius"/>
    </source>
</evidence>
<dbReference type="Proteomes" id="UP001157733">
    <property type="component" value="Chromosome"/>
</dbReference>